<dbReference type="SUPFAM" id="SSF56176">
    <property type="entry name" value="FAD-binding/transporter-associated domain-like"/>
    <property type="match status" value="1"/>
</dbReference>
<dbReference type="InterPro" id="IPR016166">
    <property type="entry name" value="FAD-bd_PCMH"/>
</dbReference>
<feature type="active site" description="Proton donor" evidence="17">
    <location>
        <position position="239"/>
    </location>
</feature>
<dbReference type="Pfam" id="PF01565">
    <property type="entry name" value="FAD_binding_4"/>
    <property type="match status" value="1"/>
</dbReference>
<keyword evidence="15 17" id="KW-0961">Cell wall biogenesis/degradation</keyword>
<accession>M1URT7</accession>
<evidence type="ECO:0000256" key="15">
    <source>
        <dbReference type="ARBA" id="ARBA00023316"/>
    </source>
</evidence>
<dbReference type="Gene3D" id="3.30.43.10">
    <property type="entry name" value="Uridine Diphospho-n-acetylenolpyruvylglucosamine Reductase, domain 2"/>
    <property type="match status" value="1"/>
</dbReference>
<dbReference type="InterPro" id="IPR006094">
    <property type="entry name" value="Oxid_FAD_bind_N"/>
</dbReference>
<evidence type="ECO:0000256" key="14">
    <source>
        <dbReference type="ARBA" id="ARBA00023306"/>
    </source>
</evidence>
<dbReference type="KEGG" id="ccn:H924_01590"/>
<gene>
    <name evidence="17" type="primary">murB</name>
    <name evidence="19" type="ORF">H924_01590</name>
</gene>
<protein>
    <recommendedName>
        <fullName evidence="17">UDP-N-acetylenolpyruvoylglucosamine reductase</fullName>
        <ecNumber evidence="17">1.3.1.98</ecNumber>
    </recommendedName>
    <alternativeName>
        <fullName evidence="17">UDP-N-acetylmuramate dehydrogenase</fullName>
    </alternativeName>
</protein>
<reference evidence="19 20" key="1">
    <citation type="submission" date="2013-02" db="EMBL/GenBank/DDBJ databases">
        <title>The complete genome sequence of Corynebacterium callunae DSM 20147.</title>
        <authorList>
            <person name="Ruckert C."/>
            <person name="Albersmeier A."/>
            <person name="Kalinowski J."/>
        </authorList>
    </citation>
    <scope>NUCLEOTIDE SEQUENCE [LARGE SCALE GENOMIC DNA]</scope>
    <source>
        <strain evidence="19 20">DSM 20147</strain>
    </source>
</reference>
<dbReference type="Gene3D" id="3.90.78.10">
    <property type="entry name" value="UDP-N-acetylenolpyruvoylglucosamine reductase, C-terminal domain"/>
    <property type="match status" value="1"/>
</dbReference>
<evidence type="ECO:0000256" key="9">
    <source>
        <dbReference type="ARBA" id="ARBA00022827"/>
    </source>
</evidence>
<dbReference type="PANTHER" id="PTHR21071">
    <property type="entry name" value="UDP-N-ACETYLENOLPYRUVOYLGLUCOSAMINE REDUCTASE"/>
    <property type="match status" value="1"/>
</dbReference>
<dbReference type="GO" id="GO:0071555">
    <property type="term" value="P:cell wall organization"/>
    <property type="evidence" value="ECO:0007669"/>
    <property type="project" value="UniProtKB-KW"/>
</dbReference>
<evidence type="ECO:0000256" key="17">
    <source>
        <dbReference type="HAMAP-Rule" id="MF_00037"/>
    </source>
</evidence>
<comment type="cofactor">
    <cofactor evidence="1 17">
        <name>FAD</name>
        <dbReference type="ChEBI" id="CHEBI:57692"/>
    </cofactor>
</comment>
<dbReference type="PATRIC" id="fig|1121353.3.peg.331"/>
<evidence type="ECO:0000256" key="16">
    <source>
        <dbReference type="ARBA" id="ARBA00048914"/>
    </source>
</evidence>
<comment type="catalytic activity">
    <reaction evidence="16 17">
        <text>UDP-N-acetyl-alpha-D-muramate + NADP(+) = UDP-N-acetyl-3-O-(1-carboxyvinyl)-alpha-D-glucosamine + NADPH + H(+)</text>
        <dbReference type="Rhea" id="RHEA:12248"/>
        <dbReference type="ChEBI" id="CHEBI:15378"/>
        <dbReference type="ChEBI" id="CHEBI:57783"/>
        <dbReference type="ChEBI" id="CHEBI:58349"/>
        <dbReference type="ChEBI" id="CHEBI:68483"/>
        <dbReference type="ChEBI" id="CHEBI:70757"/>
        <dbReference type="EC" id="1.3.1.98"/>
    </reaction>
</comment>
<comment type="subcellular location">
    <subcellularLocation>
        <location evidence="3 17">Cytoplasm</location>
    </subcellularLocation>
</comment>
<evidence type="ECO:0000256" key="2">
    <source>
        <dbReference type="ARBA" id="ARBA00003921"/>
    </source>
</evidence>
<comment type="pathway">
    <text evidence="4 17">Cell wall biogenesis; peptidoglycan biosynthesis.</text>
</comment>
<evidence type="ECO:0000313" key="19">
    <source>
        <dbReference type="EMBL" id="AGG65772.1"/>
    </source>
</evidence>
<dbReference type="RefSeq" id="WP_015650226.1">
    <property type="nucleotide sequence ID" value="NC_020506.1"/>
</dbReference>
<dbReference type="Pfam" id="PF02873">
    <property type="entry name" value="MurB_C"/>
    <property type="match status" value="1"/>
</dbReference>
<dbReference type="STRING" id="1121353.H924_01590"/>
<evidence type="ECO:0000256" key="5">
    <source>
        <dbReference type="ARBA" id="ARBA00010485"/>
    </source>
</evidence>
<keyword evidence="10 17" id="KW-0521">NADP</keyword>
<dbReference type="GO" id="GO:0005829">
    <property type="term" value="C:cytosol"/>
    <property type="evidence" value="ECO:0007669"/>
    <property type="project" value="TreeGrafter"/>
</dbReference>
<proteinExistence type="inferred from homology"/>
<keyword evidence="11 17" id="KW-0133">Cell shape</keyword>
<feature type="active site" evidence="17">
    <location>
        <position position="314"/>
    </location>
</feature>
<keyword evidence="6 17" id="KW-0963">Cytoplasm</keyword>
<dbReference type="Proteomes" id="UP000011760">
    <property type="component" value="Chromosome"/>
</dbReference>
<evidence type="ECO:0000256" key="10">
    <source>
        <dbReference type="ARBA" id="ARBA00022857"/>
    </source>
</evidence>
<dbReference type="PROSITE" id="PS51387">
    <property type="entry name" value="FAD_PCMH"/>
    <property type="match status" value="1"/>
</dbReference>
<dbReference type="GO" id="GO:0008762">
    <property type="term" value="F:UDP-N-acetylmuramate dehydrogenase activity"/>
    <property type="evidence" value="ECO:0007669"/>
    <property type="project" value="UniProtKB-UniRule"/>
</dbReference>
<dbReference type="PANTHER" id="PTHR21071:SF4">
    <property type="entry name" value="UDP-N-ACETYLENOLPYRUVOYLGLUCOSAMINE REDUCTASE"/>
    <property type="match status" value="1"/>
</dbReference>
<dbReference type="GO" id="GO:0009252">
    <property type="term" value="P:peptidoglycan biosynthetic process"/>
    <property type="evidence" value="ECO:0007669"/>
    <property type="project" value="UniProtKB-UniRule"/>
</dbReference>
<evidence type="ECO:0000313" key="20">
    <source>
        <dbReference type="Proteomes" id="UP000011760"/>
    </source>
</evidence>
<dbReference type="SUPFAM" id="SSF56194">
    <property type="entry name" value="Uridine diphospho-N-Acetylenolpyruvylglucosamine reductase, MurB, C-terminal domain"/>
    <property type="match status" value="1"/>
</dbReference>
<keyword evidence="20" id="KW-1185">Reference proteome</keyword>
<dbReference type="OrthoDB" id="9804753at2"/>
<dbReference type="InterPro" id="IPR016169">
    <property type="entry name" value="FAD-bd_PCMH_sub2"/>
</dbReference>
<evidence type="ECO:0000256" key="12">
    <source>
        <dbReference type="ARBA" id="ARBA00022984"/>
    </source>
</evidence>
<sequence length="344" mass="38002">MKAWHLKHEEWSNEFKVLIESELNQLLEVPVRRGVNLRNETRWKIGGIAEFLIEPSTIGEIQSLVAYFNKNSLPFTFIGATSNILFDSRGISAFLVKIGDRLNSFEVEAQTVTAGAGISVPSLVRRTSELGLAGITHAAGIPGTLGGLVVMNGGTQRKGIGENVNRIWVVDTEGDLTVIEKEDLQFSYRDSILKEKVLAVVTVELSLTSGDRLTLMAEIEEILSERSQKFPQDLPNCGSTFLSDPSMYQLVGPPGRAIEEAGLKGLQKGDAQISELHSNFIVNTGNATDNDVLWLIAKVRREVEKKTGYLMNCEVLHMDQWGNLRPAHEVADQRFVLSQDEIGI</sequence>
<keyword evidence="13 17" id="KW-0560">Oxidoreductase</keyword>
<keyword evidence="7 17" id="KW-0132">Cell division</keyword>
<organism evidence="19 20">
    <name type="scientific">Corynebacterium callunae DSM 20147</name>
    <dbReference type="NCBI Taxonomy" id="1121353"/>
    <lineage>
        <taxon>Bacteria</taxon>
        <taxon>Bacillati</taxon>
        <taxon>Actinomycetota</taxon>
        <taxon>Actinomycetes</taxon>
        <taxon>Mycobacteriales</taxon>
        <taxon>Corynebacteriaceae</taxon>
        <taxon>Corynebacterium</taxon>
    </lineage>
</organism>
<dbReference type="NCBIfam" id="TIGR00179">
    <property type="entry name" value="murB"/>
    <property type="match status" value="1"/>
</dbReference>
<dbReference type="InterPro" id="IPR036635">
    <property type="entry name" value="MurB_C_sf"/>
</dbReference>
<evidence type="ECO:0000256" key="7">
    <source>
        <dbReference type="ARBA" id="ARBA00022618"/>
    </source>
</evidence>
<evidence type="ECO:0000256" key="8">
    <source>
        <dbReference type="ARBA" id="ARBA00022630"/>
    </source>
</evidence>
<dbReference type="GO" id="GO:0071949">
    <property type="term" value="F:FAD binding"/>
    <property type="evidence" value="ECO:0007669"/>
    <property type="project" value="InterPro"/>
</dbReference>
<dbReference type="AlphaFoldDB" id="M1URT7"/>
<dbReference type="UniPathway" id="UPA00219"/>
<keyword evidence="9 17" id="KW-0274">FAD</keyword>
<comment type="function">
    <text evidence="2 17">Cell wall formation.</text>
</comment>
<keyword evidence="12 17" id="KW-0573">Peptidoglycan synthesis</keyword>
<dbReference type="NCBIfam" id="NF010480">
    <property type="entry name" value="PRK13905.1"/>
    <property type="match status" value="1"/>
</dbReference>
<dbReference type="EC" id="1.3.1.98" evidence="17"/>
<dbReference type="GO" id="GO:0008360">
    <property type="term" value="P:regulation of cell shape"/>
    <property type="evidence" value="ECO:0007669"/>
    <property type="project" value="UniProtKB-KW"/>
</dbReference>
<evidence type="ECO:0000259" key="18">
    <source>
        <dbReference type="PROSITE" id="PS51387"/>
    </source>
</evidence>
<evidence type="ECO:0000256" key="13">
    <source>
        <dbReference type="ARBA" id="ARBA00023002"/>
    </source>
</evidence>
<evidence type="ECO:0000256" key="4">
    <source>
        <dbReference type="ARBA" id="ARBA00004752"/>
    </source>
</evidence>
<feature type="active site" evidence="17">
    <location>
        <position position="189"/>
    </location>
</feature>
<dbReference type="InterPro" id="IPR011601">
    <property type="entry name" value="MurB_C"/>
</dbReference>
<feature type="domain" description="FAD-binding PCMH-type" evidence="18">
    <location>
        <begin position="44"/>
        <end position="208"/>
    </location>
</feature>
<dbReference type="EMBL" id="CP004354">
    <property type="protein sequence ID" value="AGG65772.1"/>
    <property type="molecule type" value="Genomic_DNA"/>
</dbReference>
<dbReference type="InterPro" id="IPR003170">
    <property type="entry name" value="MurB"/>
</dbReference>
<dbReference type="Gene3D" id="3.30.465.10">
    <property type="match status" value="1"/>
</dbReference>
<dbReference type="HOGENOM" id="CLU_035304_1_1_11"/>
<evidence type="ECO:0000256" key="3">
    <source>
        <dbReference type="ARBA" id="ARBA00004496"/>
    </source>
</evidence>
<keyword evidence="8 17" id="KW-0285">Flavoprotein</keyword>
<name>M1URT7_9CORY</name>
<evidence type="ECO:0000256" key="11">
    <source>
        <dbReference type="ARBA" id="ARBA00022960"/>
    </source>
</evidence>
<dbReference type="GO" id="GO:0051301">
    <property type="term" value="P:cell division"/>
    <property type="evidence" value="ECO:0007669"/>
    <property type="project" value="UniProtKB-KW"/>
</dbReference>
<dbReference type="eggNOG" id="COG0812">
    <property type="taxonomic scope" value="Bacteria"/>
</dbReference>
<dbReference type="InterPro" id="IPR036318">
    <property type="entry name" value="FAD-bd_PCMH-like_sf"/>
</dbReference>
<evidence type="ECO:0000256" key="6">
    <source>
        <dbReference type="ARBA" id="ARBA00022490"/>
    </source>
</evidence>
<comment type="similarity">
    <text evidence="5 17">Belongs to the MurB family.</text>
</comment>
<dbReference type="HAMAP" id="MF_00037">
    <property type="entry name" value="MurB"/>
    <property type="match status" value="1"/>
</dbReference>
<evidence type="ECO:0000256" key="1">
    <source>
        <dbReference type="ARBA" id="ARBA00001974"/>
    </source>
</evidence>
<dbReference type="InterPro" id="IPR016167">
    <property type="entry name" value="FAD-bd_PCMH_sub1"/>
</dbReference>
<keyword evidence="14 17" id="KW-0131">Cell cycle</keyword>